<dbReference type="Pfam" id="PF07148">
    <property type="entry name" value="MalM"/>
    <property type="match status" value="1"/>
</dbReference>
<dbReference type="EMBL" id="RAWX01000002">
    <property type="protein sequence ID" value="RKJ89543.1"/>
    <property type="molecule type" value="Genomic_DNA"/>
</dbReference>
<accession>A0A3A9IM84</accession>
<feature type="signal peptide" evidence="1">
    <location>
        <begin position="1"/>
        <end position="25"/>
    </location>
</feature>
<reference evidence="3 5" key="1">
    <citation type="submission" date="2017-08" db="EMBL/GenBank/DDBJ databases">
        <title>Aeromonas veronii bv sobria strain NS22 whole genome sequencing.</title>
        <authorList>
            <person name="Katharios P."/>
            <person name="Ha V.Q."/>
            <person name="Smyrli M."/>
        </authorList>
    </citation>
    <scope>NUCLEOTIDE SEQUENCE [LARGE SCALE GENOMIC DNA]</scope>
    <source>
        <strain evidence="3 5">NS22</strain>
    </source>
</reference>
<reference evidence="2 4" key="2">
    <citation type="submission" date="2018-09" db="EMBL/GenBank/DDBJ databases">
        <title>Genome sequencing of Aeromonas veronii MS-17-88.</title>
        <authorList>
            <person name="Tekedar H.C."/>
            <person name="Arick M.A."/>
            <person name="Hsu C.-Y."/>
            <person name="Thrash A."/>
            <person name="Karsi A."/>
            <person name="Lawrence M.L."/>
            <person name="Abdelhamed H."/>
        </authorList>
    </citation>
    <scope>NUCLEOTIDE SEQUENCE [LARGE SCALE GENOMIC DNA]</scope>
    <source>
        <strain evidence="2 4">MS 17-88</strain>
    </source>
</reference>
<proteinExistence type="predicted"/>
<dbReference type="AlphaFoldDB" id="A0A3A9IM84"/>
<name>A0A3A9IM84_AERVE</name>
<evidence type="ECO:0000313" key="3">
    <source>
        <dbReference type="EMBL" id="TYD44195.1"/>
    </source>
</evidence>
<sequence>MEIRKMKRVKMSIAAVITALLTGCAGNMVVPLQEHGSILSDADQAKQALAKASSCCVAFKDFSYAPLPEGETLLAIDGKQPTFQFDEGMSYFAAYRLPTNTGNLAISLASQVSKTVMVPKVIMLDAEFKVTRVLGESVFSYQPAHLLDNDRIEGRVFVDRSMPGNPASETYMIVYAPADKLSGSTTILHPSKAFARANGTVEPDIKDPVIPHSPWGLVQIKVKDMARGSGLEAVFKPEYADKVAMSQGQQVAAIATTAAVTTTATAAVAAKPAPAMLSETEAFYQSQIEKAVKAGDIDKAMKLVNEAERAGSTKAKSVFIDAVKRSQK</sequence>
<dbReference type="Proteomes" id="UP000281725">
    <property type="component" value="Unassembled WGS sequence"/>
</dbReference>
<dbReference type="GO" id="GO:0008643">
    <property type="term" value="P:carbohydrate transport"/>
    <property type="evidence" value="ECO:0007669"/>
    <property type="project" value="InterPro"/>
</dbReference>
<dbReference type="EMBL" id="NQMC01000031">
    <property type="protein sequence ID" value="TYD44195.1"/>
    <property type="molecule type" value="Genomic_DNA"/>
</dbReference>
<dbReference type="Proteomes" id="UP000323129">
    <property type="component" value="Unassembled WGS sequence"/>
</dbReference>
<evidence type="ECO:0000313" key="5">
    <source>
        <dbReference type="Proteomes" id="UP000323129"/>
    </source>
</evidence>
<protein>
    <submittedName>
        <fullName evidence="2">Transcriptional regulator</fullName>
    </submittedName>
</protein>
<dbReference type="InterPro" id="IPR010794">
    <property type="entry name" value="MalM"/>
</dbReference>
<gene>
    <name evidence="3" type="ORF">CJF24_12055</name>
    <name evidence="2" type="ORF">D6R50_09840</name>
</gene>
<feature type="chain" id="PRO_5044588317" evidence="1">
    <location>
        <begin position="26"/>
        <end position="328"/>
    </location>
</feature>
<evidence type="ECO:0000256" key="1">
    <source>
        <dbReference type="SAM" id="SignalP"/>
    </source>
</evidence>
<keyword evidence="1" id="KW-0732">Signal</keyword>
<dbReference type="PROSITE" id="PS51257">
    <property type="entry name" value="PROKAR_LIPOPROTEIN"/>
    <property type="match status" value="1"/>
</dbReference>
<dbReference type="GO" id="GO:0042597">
    <property type="term" value="C:periplasmic space"/>
    <property type="evidence" value="ECO:0007669"/>
    <property type="project" value="InterPro"/>
</dbReference>
<keyword evidence="5" id="KW-1185">Reference proteome</keyword>
<organism evidence="2 4">
    <name type="scientific">Aeromonas veronii</name>
    <dbReference type="NCBI Taxonomy" id="654"/>
    <lineage>
        <taxon>Bacteria</taxon>
        <taxon>Pseudomonadati</taxon>
        <taxon>Pseudomonadota</taxon>
        <taxon>Gammaproteobacteria</taxon>
        <taxon>Aeromonadales</taxon>
        <taxon>Aeromonadaceae</taxon>
        <taxon>Aeromonas</taxon>
    </lineage>
</organism>
<evidence type="ECO:0000313" key="2">
    <source>
        <dbReference type="EMBL" id="RKJ89543.1"/>
    </source>
</evidence>
<evidence type="ECO:0000313" key="4">
    <source>
        <dbReference type="Proteomes" id="UP000281725"/>
    </source>
</evidence>
<comment type="caution">
    <text evidence="2">The sequence shown here is derived from an EMBL/GenBank/DDBJ whole genome shotgun (WGS) entry which is preliminary data.</text>
</comment>